<evidence type="ECO:0000256" key="10">
    <source>
        <dbReference type="PROSITE-ProRule" id="PRU00552"/>
    </source>
</evidence>
<evidence type="ECO:0000256" key="11">
    <source>
        <dbReference type="SAM" id="MobiDB-lite"/>
    </source>
</evidence>
<feature type="compositionally biased region" description="Basic and acidic residues" evidence="11">
    <location>
        <begin position="909"/>
        <end position="921"/>
    </location>
</feature>
<dbReference type="InterPro" id="IPR000629">
    <property type="entry name" value="RNA-helicase_DEAD-box_CS"/>
</dbReference>
<feature type="region of interest" description="Disordered" evidence="11">
    <location>
        <begin position="158"/>
        <end position="196"/>
    </location>
</feature>
<feature type="domain" description="Helicase C-terminal" evidence="13">
    <location>
        <begin position="658"/>
        <end position="822"/>
    </location>
</feature>
<feature type="compositionally biased region" description="Basic residues" evidence="11">
    <location>
        <begin position="7"/>
        <end position="17"/>
    </location>
</feature>
<dbReference type="SMART" id="SM00490">
    <property type="entry name" value="HELICc"/>
    <property type="match status" value="1"/>
</dbReference>
<feature type="short sequence motif" description="Q motif" evidence="10">
    <location>
        <begin position="438"/>
        <end position="466"/>
    </location>
</feature>
<evidence type="ECO:0000313" key="15">
    <source>
        <dbReference type="EMBL" id="KAJ1645195.1"/>
    </source>
</evidence>
<feature type="compositionally biased region" description="Polar residues" evidence="11">
    <location>
        <begin position="228"/>
        <end position="239"/>
    </location>
</feature>
<evidence type="ECO:0000256" key="4">
    <source>
        <dbReference type="ARBA" id="ARBA00022801"/>
    </source>
</evidence>
<dbReference type="InterPro" id="IPR001650">
    <property type="entry name" value="Helicase_C-like"/>
</dbReference>
<dbReference type="InterPro" id="IPR014014">
    <property type="entry name" value="RNA_helicase_DEAD_Q_motif"/>
</dbReference>
<evidence type="ECO:0000256" key="3">
    <source>
        <dbReference type="ARBA" id="ARBA00022741"/>
    </source>
</evidence>
<feature type="region of interest" description="Disordered" evidence="11">
    <location>
        <begin position="1"/>
        <end position="144"/>
    </location>
</feature>
<evidence type="ECO:0000259" key="14">
    <source>
        <dbReference type="PROSITE" id="PS51195"/>
    </source>
</evidence>
<dbReference type="AlphaFoldDB" id="A0A9W7XIB1"/>
<name>A0A9W7XIB1_9FUNG</name>
<protein>
    <recommendedName>
        <fullName evidence="2">RNA helicase</fullName>
        <ecNumber evidence="2">3.6.4.13</ecNumber>
    </recommendedName>
</protein>
<keyword evidence="4 15" id="KW-0378">Hydrolase</keyword>
<organism evidence="15 16">
    <name type="scientific">Coemansia asiatica</name>
    <dbReference type="NCBI Taxonomy" id="1052880"/>
    <lineage>
        <taxon>Eukaryota</taxon>
        <taxon>Fungi</taxon>
        <taxon>Fungi incertae sedis</taxon>
        <taxon>Zoopagomycota</taxon>
        <taxon>Kickxellomycotina</taxon>
        <taxon>Kickxellomycetes</taxon>
        <taxon>Kickxellales</taxon>
        <taxon>Kickxellaceae</taxon>
        <taxon>Coemansia</taxon>
    </lineage>
</organism>
<dbReference type="InterPro" id="IPR056149">
    <property type="entry name" value="PRP5/DDX46/KHDC4_KH"/>
</dbReference>
<evidence type="ECO:0000256" key="7">
    <source>
        <dbReference type="ARBA" id="ARBA00023187"/>
    </source>
</evidence>
<feature type="domain" description="Helicase ATP-binding" evidence="12">
    <location>
        <begin position="469"/>
        <end position="647"/>
    </location>
</feature>
<sequence>MSSSRHGVSRHSSKRQSSRSPESIRRRSPNGSGQDHKRSRHYNRSRSRSPPSSRRPVASHAASASAANIDAGSRPSSVLGASAEDSESLKKLSVKERLAMWKRRKEQSKALSADQLSSSKSVDKAKSMERPESRASLSGADDSNASSIQFFTAPSSAISASNSSSEQDFGSLPSTPVSNELRPATESRPAMGLKSKFPLSNRLNGNFFSSSLSLNKRFGKPAVGSLRLKSSSPLGNSSVFGGEADPIEHDRSSNAHRRPFIPLREESEETTSKQDRCTHKNIEPDGGMPRESTSATKQKDSDELEIDSLEQFMSVFVENAGGDDPLSGKTPGEAAIASLGNRQLSSDPDVRLLVEDEGDIDDSQADDADDLLAIAAKRLKKKDLAAVDHSRMNYESFKKEFYIEPAELRNLTPEEVDMMRVDLGGIKIRGVDPPKPATNWSYFGLPAACADVIRHQGFESPTPIQAQAIPAILSGRDIIGVAKTGSGKTLAFILPMLRHIKAQRPLAQNEGPIGLVMTPTRELAVQIHRECKPFLKPLGLRAVCAYGGSGIKDQIGELKRGAEIVVCTPGRLIDLLCANSGRVTNLHRVTYLVLDEADRMFDMGFEPQVSKIVQAVRPSRQTVLFSATFPRQMEALARKILRRPLEIVVGGRALIPPEVAQHVEVVESPERFVRLLGILGDSFNSNPETLVLIFVDRQEAADTLLRDLMRRGYVCNSLHGGKDQTDRDQAIADFKNRVYSVLIATSVAARGLDVRGLNVVINYDCPNHMEDLVHRVGRTGRAGNKGDAYTFIIPGQDRYASEVVKAMKLSGLVPPADVQAMADAFMDKVRQGKERHGKSGFGGKGLEKLDKDRDMVKKIQKVTYGAASGEVLDDDDNDDDDDEEENSHGHGGHADVDVDSDGEPVMLSGRKEKARDNEIVRRLPATPRSASVAAASPLASNSIPNSPAAHAHAHAQGPSLSSSSFTKQAQLSPKPLSAAVQAAQLAAQAAVRRLNIDNTVATAGVQNAPVLSAVDQINQQLGISAAASRHGETQHSLSSSALATAANSHAHANIAAAASGTAKGTATSSAIAHRIRPGVSAHKEASGPKSQTTTGTAGAGASTGTSTSGAGSIIPVGAYGCELDINDYPKKARWRATNRETLSQIIEQTGAAITMRGIFVPPGKPVPDGERKLYLTIESDSERSVEQAKSEIKRILTEATVQVMEQEARTGGASGRYSVV</sequence>
<dbReference type="GO" id="GO:0016787">
    <property type="term" value="F:hydrolase activity"/>
    <property type="evidence" value="ECO:0007669"/>
    <property type="project" value="UniProtKB-KW"/>
</dbReference>
<dbReference type="InterPro" id="IPR011545">
    <property type="entry name" value="DEAD/DEAH_box_helicase_dom"/>
</dbReference>
<dbReference type="InterPro" id="IPR027417">
    <property type="entry name" value="P-loop_NTPase"/>
</dbReference>
<dbReference type="GO" id="GO:0003724">
    <property type="term" value="F:RNA helicase activity"/>
    <property type="evidence" value="ECO:0007669"/>
    <property type="project" value="UniProtKB-EC"/>
</dbReference>
<evidence type="ECO:0000256" key="5">
    <source>
        <dbReference type="ARBA" id="ARBA00022806"/>
    </source>
</evidence>
<dbReference type="Gene3D" id="3.30.1370.10">
    <property type="entry name" value="K Homology domain, type 1"/>
    <property type="match status" value="1"/>
</dbReference>
<feature type="region of interest" description="Disordered" evidence="11">
    <location>
        <begin position="867"/>
        <end position="968"/>
    </location>
</feature>
<keyword evidence="3" id="KW-0547">Nucleotide-binding</keyword>
<feature type="compositionally biased region" description="Low complexity" evidence="11">
    <location>
        <begin position="924"/>
        <end position="942"/>
    </location>
</feature>
<proteinExistence type="inferred from homology"/>
<keyword evidence="8" id="KW-0539">Nucleus</keyword>
<feature type="compositionally biased region" description="Polar residues" evidence="11">
    <location>
        <begin position="958"/>
        <end position="968"/>
    </location>
</feature>
<dbReference type="GO" id="GO:0008380">
    <property type="term" value="P:RNA splicing"/>
    <property type="evidence" value="ECO:0007669"/>
    <property type="project" value="UniProtKB-KW"/>
</dbReference>
<reference evidence="15" key="1">
    <citation type="submission" date="2022-07" db="EMBL/GenBank/DDBJ databases">
        <title>Phylogenomic reconstructions and comparative analyses of Kickxellomycotina fungi.</title>
        <authorList>
            <person name="Reynolds N.K."/>
            <person name="Stajich J.E."/>
            <person name="Barry K."/>
            <person name="Grigoriev I.V."/>
            <person name="Crous P."/>
            <person name="Smith M.E."/>
        </authorList>
    </citation>
    <scope>NUCLEOTIDE SEQUENCE</scope>
    <source>
        <strain evidence="15">NBRC 105413</strain>
    </source>
</reference>
<dbReference type="SUPFAM" id="SSF52540">
    <property type="entry name" value="P-loop containing nucleoside triphosphate hydrolases"/>
    <property type="match status" value="2"/>
</dbReference>
<feature type="compositionally biased region" description="Basic and acidic residues" evidence="11">
    <location>
        <begin position="270"/>
        <end position="283"/>
    </location>
</feature>
<dbReference type="Pfam" id="PF00271">
    <property type="entry name" value="Helicase_C"/>
    <property type="match status" value="1"/>
</dbReference>
<dbReference type="GO" id="GO:0005634">
    <property type="term" value="C:nucleus"/>
    <property type="evidence" value="ECO:0007669"/>
    <property type="project" value="UniProtKB-SubCell"/>
</dbReference>
<evidence type="ECO:0000259" key="13">
    <source>
        <dbReference type="PROSITE" id="PS51194"/>
    </source>
</evidence>
<feature type="region of interest" description="Disordered" evidence="11">
    <location>
        <begin position="226"/>
        <end position="302"/>
    </location>
</feature>
<feature type="compositionally biased region" description="Polar residues" evidence="11">
    <location>
        <begin position="166"/>
        <end position="178"/>
    </location>
</feature>
<comment type="subcellular location">
    <subcellularLocation>
        <location evidence="1">Nucleus</location>
    </subcellularLocation>
</comment>
<keyword evidence="7" id="KW-0508">mRNA splicing</keyword>
<feature type="compositionally biased region" description="Basic and acidic residues" evidence="11">
    <location>
        <begin position="886"/>
        <end position="896"/>
    </location>
</feature>
<accession>A0A9W7XIB1</accession>
<dbReference type="PROSITE" id="PS51192">
    <property type="entry name" value="HELICASE_ATP_BIND_1"/>
    <property type="match status" value="1"/>
</dbReference>
<dbReference type="PROSITE" id="PS51194">
    <property type="entry name" value="HELICASE_CTER"/>
    <property type="match status" value="1"/>
</dbReference>
<dbReference type="EMBL" id="JANBOH010000119">
    <property type="protein sequence ID" value="KAJ1645195.1"/>
    <property type="molecule type" value="Genomic_DNA"/>
</dbReference>
<keyword evidence="6" id="KW-0067">ATP-binding</keyword>
<evidence type="ECO:0000256" key="9">
    <source>
        <dbReference type="ARBA" id="ARBA00038511"/>
    </source>
</evidence>
<gene>
    <name evidence="15" type="primary">PRP5</name>
    <name evidence="15" type="ORF">LPJ64_003199</name>
</gene>
<comment type="similarity">
    <text evidence="9">Belongs to the DEAD box helicase family. DDX46/PRP5 subfamily.</text>
</comment>
<dbReference type="SMART" id="SM00487">
    <property type="entry name" value="DEXDc"/>
    <property type="match status" value="1"/>
</dbReference>
<dbReference type="PROSITE" id="PS51195">
    <property type="entry name" value="Q_MOTIF"/>
    <property type="match status" value="1"/>
</dbReference>
<feature type="domain" description="DEAD-box RNA helicase Q" evidence="14">
    <location>
        <begin position="438"/>
        <end position="466"/>
    </location>
</feature>
<evidence type="ECO:0000256" key="2">
    <source>
        <dbReference type="ARBA" id="ARBA00012552"/>
    </source>
</evidence>
<feature type="region of interest" description="Disordered" evidence="11">
    <location>
        <begin position="1078"/>
        <end position="1109"/>
    </location>
</feature>
<dbReference type="Gene3D" id="3.40.50.300">
    <property type="entry name" value="P-loop containing nucleotide triphosphate hydrolases"/>
    <property type="match status" value="2"/>
</dbReference>
<feature type="compositionally biased region" description="Low complexity" evidence="11">
    <location>
        <begin position="48"/>
        <end position="67"/>
    </location>
</feature>
<keyword evidence="16" id="KW-1185">Reference proteome</keyword>
<evidence type="ECO:0000256" key="6">
    <source>
        <dbReference type="ARBA" id="ARBA00022840"/>
    </source>
</evidence>
<comment type="caution">
    <text evidence="15">The sequence shown here is derived from an EMBL/GenBank/DDBJ whole genome shotgun (WGS) entry which is preliminary data.</text>
</comment>
<dbReference type="CDD" id="cd22475">
    <property type="entry name" value="KH-I_AtRH42_like"/>
    <property type="match status" value="1"/>
</dbReference>
<dbReference type="CDD" id="cd18787">
    <property type="entry name" value="SF2_C_DEAD"/>
    <property type="match status" value="1"/>
</dbReference>
<dbReference type="PROSITE" id="PS00039">
    <property type="entry name" value="DEAD_ATP_HELICASE"/>
    <property type="match status" value="1"/>
</dbReference>
<evidence type="ECO:0000313" key="16">
    <source>
        <dbReference type="Proteomes" id="UP001145021"/>
    </source>
</evidence>
<dbReference type="CDD" id="cd17953">
    <property type="entry name" value="DEADc_DDX46"/>
    <property type="match status" value="1"/>
</dbReference>
<feature type="compositionally biased region" description="Basic and acidic residues" evidence="11">
    <location>
        <begin position="87"/>
        <end position="99"/>
    </location>
</feature>
<feature type="compositionally biased region" description="Low complexity" evidence="11">
    <location>
        <begin position="1092"/>
        <end position="1109"/>
    </location>
</feature>
<dbReference type="Pfam" id="PF23469">
    <property type="entry name" value="KH_12"/>
    <property type="match status" value="1"/>
</dbReference>
<feature type="compositionally biased region" description="Basic residues" evidence="11">
    <location>
        <begin position="37"/>
        <end position="47"/>
    </location>
</feature>
<dbReference type="InterPro" id="IPR036612">
    <property type="entry name" value="KH_dom_type_1_sf"/>
</dbReference>
<keyword evidence="5" id="KW-0347">Helicase</keyword>
<dbReference type="InterPro" id="IPR014001">
    <property type="entry name" value="Helicase_ATP-bd"/>
</dbReference>
<evidence type="ECO:0000259" key="12">
    <source>
        <dbReference type="PROSITE" id="PS51192"/>
    </source>
</evidence>
<dbReference type="Proteomes" id="UP001145021">
    <property type="component" value="Unassembled WGS sequence"/>
</dbReference>
<dbReference type="Pfam" id="PF00270">
    <property type="entry name" value="DEAD"/>
    <property type="match status" value="1"/>
</dbReference>
<dbReference type="GO" id="GO:0005524">
    <property type="term" value="F:ATP binding"/>
    <property type="evidence" value="ECO:0007669"/>
    <property type="project" value="UniProtKB-KW"/>
</dbReference>
<feature type="compositionally biased region" description="Basic and acidic residues" evidence="11">
    <location>
        <begin position="121"/>
        <end position="133"/>
    </location>
</feature>
<feature type="compositionally biased region" description="Acidic residues" evidence="11">
    <location>
        <begin position="871"/>
        <end position="885"/>
    </location>
</feature>
<dbReference type="EC" id="3.6.4.13" evidence="2"/>
<evidence type="ECO:0000256" key="8">
    <source>
        <dbReference type="ARBA" id="ARBA00023242"/>
    </source>
</evidence>
<evidence type="ECO:0000256" key="1">
    <source>
        <dbReference type="ARBA" id="ARBA00004123"/>
    </source>
</evidence>
<keyword evidence="7" id="KW-0507">mRNA processing</keyword>
<dbReference type="FunFam" id="3.40.50.300:FF:000079">
    <property type="entry name" value="probable ATP-dependent RNA helicase DDX17"/>
    <property type="match status" value="1"/>
</dbReference>
<dbReference type="PANTHER" id="PTHR47958">
    <property type="entry name" value="ATP-DEPENDENT RNA HELICASE DBP3"/>
    <property type="match status" value="1"/>
</dbReference>
<dbReference type="GO" id="GO:0003723">
    <property type="term" value="F:RNA binding"/>
    <property type="evidence" value="ECO:0007669"/>
    <property type="project" value="InterPro"/>
</dbReference>